<evidence type="ECO:0000256" key="1">
    <source>
        <dbReference type="SAM" id="SignalP"/>
    </source>
</evidence>
<gene>
    <name evidence="2" type="ORF">DCO56_09315</name>
</gene>
<feature type="chain" id="PRO_5017015880" description="DUF4468 domain-containing protein" evidence="1">
    <location>
        <begin position="23"/>
        <end position="164"/>
    </location>
</feature>
<accession>A0A363NWL1</accession>
<proteinExistence type="predicted"/>
<evidence type="ECO:0000313" key="3">
    <source>
        <dbReference type="Proteomes" id="UP000250831"/>
    </source>
</evidence>
<evidence type="ECO:0000313" key="2">
    <source>
        <dbReference type="EMBL" id="PUV25130.1"/>
    </source>
</evidence>
<protein>
    <recommendedName>
        <fullName evidence="4">DUF4468 domain-containing protein</fullName>
    </recommendedName>
</protein>
<dbReference type="AlphaFoldDB" id="A0A363NWL1"/>
<dbReference type="Proteomes" id="UP000250831">
    <property type="component" value="Unassembled WGS sequence"/>
</dbReference>
<keyword evidence="3" id="KW-1185">Reference proteome</keyword>
<reference evidence="2 3" key="1">
    <citation type="submission" date="2018-04" db="EMBL/GenBank/DDBJ databases">
        <title>Sphingobacterium sp. M46 Genome.</title>
        <authorList>
            <person name="Cheng J."/>
            <person name="Li Y."/>
        </authorList>
    </citation>
    <scope>NUCLEOTIDE SEQUENCE [LARGE SCALE GENOMIC DNA]</scope>
    <source>
        <strain evidence="2 3">M46</strain>
    </source>
</reference>
<evidence type="ECO:0008006" key="4">
    <source>
        <dbReference type="Google" id="ProtNLM"/>
    </source>
</evidence>
<comment type="caution">
    <text evidence="2">The sequence shown here is derived from an EMBL/GenBank/DDBJ whole genome shotgun (WGS) entry which is preliminary data.</text>
</comment>
<keyword evidence="1" id="KW-0732">Signal</keyword>
<feature type="signal peptide" evidence="1">
    <location>
        <begin position="1"/>
        <end position="22"/>
    </location>
</feature>
<dbReference type="OrthoDB" id="777488at2"/>
<sequence length="164" mass="19135">MKTIAKMIFMFMFIGLVNKMQAQTKEETVKWFTEKMMKECFLEDDKRNNKVRITSVKLDDNFLTIDVEIKKDKDDNFGKAIHVLHQVKVDLIHLDLGFITQFGGLSTKGKYVELSEGPVSKTLLTSYYFFRINPSCEPDIANRFRRAIEHYLSLLPARKGNEIF</sequence>
<dbReference type="RefSeq" id="WP_108633463.1">
    <property type="nucleotide sequence ID" value="NZ_QCXX01000002.1"/>
</dbReference>
<dbReference type="EMBL" id="QCXX01000002">
    <property type="protein sequence ID" value="PUV25130.1"/>
    <property type="molecule type" value="Genomic_DNA"/>
</dbReference>
<name>A0A363NWL1_9SPHI</name>
<organism evidence="2 3">
    <name type="scientific">Sphingobacterium athyrii</name>
    <dbReference type="NCBI Taxonomy" id="2152717"/>
    <lineage>
        <taxon>Bacteria</taxon>
        <taxon>Pseudomonadati</taxon>
        <taxon>Bacteroidota</taxon>
        <taxon>Sphingobacteriia</taxon>
        <taxon>Sphingobacteriales</taxon>
        <taxon>Sphingobacteriaceae</taxon>
        <taxon>Sphingobacterium</taxon>
    </lineage>
</organism>